<keyword evidence="1" id="KW-0472">Membrane</keyword>
<feature type="transmembrane region" description="Helical" evidence="1">
    <location>
        <begin position="12"/>
        <end position="30"/>
    </location>
</feature>
<dbReference type="EMBL" id="JBHTEF010000001">
    <property type="protein sequence ID" value="MFC7580823.1"/>
    <property type="molecule type" value="Genomic_DNA"/>
</dbReference>
<dbReference type="Pfam" id="PF02325">
    <property type="entry name" value="CCB3_YggT"/>
    <property type="match status" value="1"/>
</dbReference>
<evidence type="ECO:0000313" key="3">
    <source>
        <dbReference type="Proteomes" id="UP001596527"/>
    </source>
</evidence>
<feature type="transmembrane region" description="Helical" evidence="1">
    <location>
        <begin position="74"/>
        <end position="94"/>
    </location>
</feature>
<keyword evidence="1" id="KW-1133">Transmembrane helix</keyword>
<accession>A0ABW2SN81</accession>
<protein>
    <submittedName>
        <fullName evidence="2">YggT family protein</fullName>
    </submittedName>
</protein>
<dbReference type="Proteomes" id="UP001596527">
    <property type="component" value="Unassembled WGS sequence"/>
</dbReference>
<feature type="transmembrane region" description="Helical" evidence="1">
    <location>
        <begin position="36"/>
        <end position="53"/>
    </location>
</feature>
<sequence>MALVILGGLIRAAAGLYLLVMLVRMVIDWVRILSPQWRPSGVILVVANVVYALTDPPLRALRRRIPPLRLGGGIALDVGFMVLFLAVIVVQWLGGLLQVMGQTG</sequence>
<keyword evidence="3" id="KW-1185">Reference proteome</keyword>
<keyword evidence="1" id="KW-0812">Transmembrane</keyword>
<reference evidence="3" key="1">
    <citation type="journal article" date="2019" name="Int. J. Syst. Evol. Microbiol.">
        <title>The Global Catalogue of Microorganisms (GCM) 10K type strain sequencing project: providing services to taxonomists for standard genome sequencing and annotation.</title>
        <authorList>
            <consortium name="The Broad Institute Genomics Platform"/>
            <consortium name="The Broad Institute Genome Sequencing Center for Infectious Disease"/>
            <person name="Wu L."/>
            <person name="Ma J."/>
        </authorList>
    </citation>
    <scope>NUCLEOTIDE SEQUENCE [LARGE SCALE GENOMIC DNA]</scope>
    <source>
        <strain evidence="3">CCUG 56698</strain>
    </source>
</reference>
<name>A0ABW2SN81_9ACTO</name>
<gene>
    <name evidence="2" type="ORF">ACFQWG_06380</name>
</gene>
<evidence type="ECO:0000313" key="2">
    <source>
        <dbReference type="EMBL" id="MFC7580823.1"/>
    </source>
</evidence>
<comment type="caution">
    <text evidence="2">The sequence shown here is derived from an EMBL/GenBank/DDBJ whole genome shotgun (WGS) entry which is preliminary data.</text>
</comment>
<dbReference type="RefSeq" id="WP_380973299.1">
    <property type="nucleotide sequence ID" value="NZ_JBHTEF010000001.1"/>
</dbReference>
<proteinExistence type="predicted"/>
<evidence type="ECO:0000256" key="1">
    <source>
        <dbReference type="SAM" id="Phobius"/>
    </source>
</evidence>
<dbReference type="InterPro" id="IPR003425">
    <property type="entry name" value="CCB3/YggT"/>
</dbReference>
<organism evidence="2 3">
    <name type="scientific">Schaalia naturae</name>
    <dbReference type="NCBI Taxonomy" id="635203"/>
    <lineage>
        <taxon>Bacteria</taxon>
        <taxon>Bacillati</taxon>
        <taxon>Actinomycetota</taxon>
        <taxon>Actinomycetes</taxon>
        <taxon>Actinomycetales</taxon>
        <taxon>Actinomycetaceae</taxon>
        <taxon>Schaalia</taxon>
    </lineage>
</organism>